<dbReference type="RefSeq" id="WP_139236247.1">
    <property type="nucleotide sequence ID" value="NZ_FOTW01000004.1"/>
</dbReference>
<sequence>MATDKKFDDLNVRRVEAILLQHEIARVYFQGELYSRDGGRLTALTIDTLNVGKLELDEVRCGRLFMIPDGSVVWALAVGENQGTPAGLDVRSASPLLAEGEQNSAIVYRGEAGPEVWLDALHIHRMMLAEHAPERLGTVAFGLMAVTAFRLGFEWISLFAAGHGPLPPEHSDAFVGYLVWPKFGFDAEVNAVELNRRPINGLANCHTVQDILTLEADWWCHNGTARAMRFDLAPGSRSWSILLHYLYKNLAGD</sequence>
<evidence type="ECO:0000313" key="2">
    <source>
        <dbReference type="Proteomes" id="UP000199470"/>
    </source>
</evidence>
<dbReference type="OrthoDB" id="8613175at2"/>
<dbReference type="EMBL" id="FOTW01000004">
    <property type="protein sequence ID" value="SFL49746.1"/>
    <property type="molecule type" value="Genomic_DNA"/>
</dbReference>
<proteinExistence type="predicted"/>
<accession>A0A1I4I7Q7</accession>
<dbReference type="AlphaFoldDB" id="A0A1I4I7Q7"/>
<reference evidence="1 2" key="1">
    <citation type="submission" date="2016-10" db="EMBL/GenBank/DDBJ databases">
        <authorList>
            <person name="de Groot N.N."/>
        </authorList>
    </citation>
    <scope>NUCLEOTIDE SEQUENCE [LARGE SCALE GENOMIC DNA]</scope>
    <source>
        <strain evidence="1 2">ATCC 43154</strain>
    </source>
</reference>
<evidence type="ECO:0000313" key="1">
    <source>
        <dbReference type="EMBL" id="SFL49746.1"/>
    </source>
</evidence>
<protein>
    <submittedName>
        <fullName evidence="1">Uncharacterized protein</fullName>
    </submittedName>
</protein>
<name>A0A1I4I7Q7_9BURK</name>
<keyword evidence="2" id="KW-1185">Reference proteome</keyword>
<dbReference type="Proteomes" id="UP000199470">
    <property type="component" value="Unassembled WGS sequence"/>
</dbReference>
<organism evidence="1 2">
    <name type="scientific">Rugamonas rubra</name>
    <dbReference type="NCBI Taxonomy" id="758825"/>
    <lineage>
        <taxon>Bacteria</taxon>
        <taxon>Pseudomonadati</taxon>
        <taxon>Pseudomonadota</taxon>
        <taxon>Betaproteobacteria</taxon>
        <taxon>Burkholderiales</taxon>
        <taxon>Oxalobacteraceae</taxon>
        <taxon>Telluria group</taxon>
        <taxon>Rugamonas</taxon>
    </lineage>
</organism>
<dbReference type="STRING" id="758825.SAMN02982985_00496"/>
<gene>
    <name evidence="1" type="ORF">SAMN02982985_00496</name>
</gene>